<dbReference type="Pfam" id="PF06754">
    <property type="entry name" value="PhnG"/>
    <property type="match status" value="1"/>
</dbReference>
<reference evidence="1" key="1">
    <citation type="submission" date="2023-03" db="EMBL/GenBank/DDBJ databases">
        <title>Multiphase analysis and comparison of six strains from genera Psychromarinibacter, Lutimaribacter, and Maritimibacter, including a novel species: Psychromarinibacter sediminicola sp. nov.</title>
        <authorList>
            <person name="Wang Y.-H."/>
            <person name="Ye M.-Q."/>
            <person name="Du Z.-J."/>
        </authorList>
    </citation>
    <scope>NUCLEOTIDE SEQUENCE</scope>
    <source>
        <strain evidence="1">C21-152</strain>
    </source>
</reference>
<evidence type="ECO:0000313" key="2">
    <source>
        <dbReference type="Proteomes" id="UP001220964"/>
    </source>
</evidence>
<dbReference type="InterPro" id="IPR009609">
    <property type="entry name" value="Phosphonate_metab_PhnG"/>
</dbReference>
<protein>
    <submittedName>
        <fullName evidence="1">Phosphonate C-P lyase system protein PhnG</fullName>
    </submittedName>
</protein>
<dbReference type="RefSeq" id="WP_275567271.1">
    <property type="nucleotide sequence ID" value="NZ_JARGYC010000022.1"/>
</dbReference>
<keyword evidence="2" id="KW-1185">Reference proteome</keyword>
<proteinExistence type="predicted"/>
<dbReference type="EMBL" id="JARGYC010000022">
    <property type="protein sequence ID" value="MDF0601132.1"/>
    <property type="molecule type" value="Genomic_DNA"/>
</dbReference>
<dbReference type="GO" id="GO:0015716">
    <property type="term" value="P:organic phosphonate transport"/>
    <property type="evidence" value="ECO:0007669"/>
    <property type="project" value="InterPro"/>
</dbReference>
<name>A0AAE3T8C6_9RHOB</name>
<evidence type="ECO:0000313" key="1">
    <source>
        <dbReference type="EMBL" id="MDF0601132.1"/>
    </source>
</evidence>
<dbReference type="Proteomes" id="UP001220964">
    <property type="component" value="Unassembled WGS sequence"/>
</dbReference>
<gene>
    <name evidence="1" type="primary">phnG</name>
    <name evidence="1" type="ORF">P1J78_10355</name>
</gene>
<dbReference type="NCBIfam" id="TIGR03293">
    <property type="entry name" value="PhnG_redo"/>
    <property type="match status" value="1"/>
</dbReference>
<comment type="caution">
    <text evidence="1">The sequence shown here is derived from an EMBL/GenBank/DDBJ whole genome shotgun (WGS) entry which is preliminary data.</text>
</comment>
<dbReference type="GO" id="GO:0019634">
    <property type="term" value="P:organic phosphonate metabolic process"/>
    <property type="evidence" value="ECO:0007669"/>
    <property type="project" value="InterPro"/>
</dbReference>
<organism evidence="1 2">
    <name type="scientific">Psychromarinibacter sediminicola</name>
    <dbReference type="NCBI Taxonomy" id="3033385"/>
    <lineage>
        <taxon>Bacteria</taxon>
        <taxon>Pseudomonadati</taxon>
        <taxon>Pseudomonadota</taxon>
        <taxon>Alphaproteobacteria</taxon>
        <taxon>Rhodobacterales</taxon>
        <taxon>Paracoccaceae</taxon>
        <taxon>Psychromarinibacter</taxon>
    </lineage>
</organism>
<sequence length="151" mass="16010">MLDVSADRTERQAWMGLLARAPEGRVAALLAEAGAARKFDWLRAPEIGSVMVRGRAGGTGALFNLGEMAVTRCSLRLADGTVGHGYVQGRRKAEAEAAAQVDALMQTGEAAAIRAAVLTPLEAEETARRSARARKAAATKVEFFTLVRGED</sequence>
<dbReference type="GO" id="GO:0016829">
    <property type="term" value="F:lyase activity"/>
    <property type="evidence" value="ECO:0007669"/>
    <property type="project" value="UniProtKB-KW"/>
</dbReference>
<dbReference type="AlphaFoldDB" id="A0AAE3T8C6"/>
<keyword evidence="1" id="KW-0456">Lyase</keyword>
<accession>A0AAE3T8C6</accession>